<sequence>MFKKLVSVWLLLVCTAVTATVQPRKQYTPPIRRLAPIPSSIVYDVDQRKNVYEVNSSGIVSIASMTK</sequence>
<evidence type="ECO:0000313" key="1">
    <source>
        <dbReference type="EMBL" id="CAB4221555.1"/>
    </source>
</evidence>
<name>A0A6J5T1I5_9CAUD</name>
<dbReference type="InterPro" id="IPR012338">
    <property type="entry name" value="Beta-lactam/transpept-like"/>
</dbReference>
<dbReference type="EMBL" id="LR797503">
    <property type="protein sequence ID" value="CAB4221555.1"/>
    <property type="molecule type" value="Genomic_DNA"/>
</dbReference>
<gene>
    <name evidence="1" type="ORF">UFOVP1636_364</name>
</gene>
<feature type="non-terminal residue" evidence="1">
    <location>
        <position position="67"/>
    </location>
</feature>
<accession>A0A6J5T1I5</accession>
<reference evidence="1" key="1">
    <citation type="submission" date="2020-05" db="EMBL/GenBank/DDBJ databases">
        <authorList>
            <person name="Chiriac C."/>
            <person name="Salcher M."/>
            <person name="Ghai R."/>
            <person name="Kavagutti S V."/>
        </authorList>
    </citation>
    <scope>NUCLEOTIDE SEQUENCE</scope>
</reference>
<proteinExistence type="predicted"/>
<dbReference type="SUPFAM" id="SSF56601">
    <property type="entry name" value="beta-lactamase/transpeptidase-like"/>
    <property type="match status" value="1"/>
</dbReference>
<organism evidence="1">
    <name type="scientific">uncultured Caudovirales phage</name>
    <dbReference type="NCBI Taxonomy" id="2100421"/>
    <lineage>
        <taxon>Viruses</taxon>
        <taxon>Duplodnaviria</taxon>
        <taxon>Heunggongvirae</taxon>
        <taxon>Uroviricota</taxon>
        <taxon>Caudoviricetes</taxon>
        <taxon>Peduoviridae</taxon>
        <taxon>Maltschvirus</taxon>
        <taxon>Maltschvirus maltsch</taxon>
    </lineage>
</organism>
<protein>
    <submittedName>
        <fullName evidence="1">Uncharacterized protein</fullName>
    </submittedName>
</protein>